<dbReference type="Proteomes" id="UP000030687">
    <property type="component" value="Unassembled WGS sequence"/>
</dbReference>
<dbReference type="KEGG" id="cic:CICLE_v10010189mg"/>
<proteinExistence type="predicted"/>
<keyword evidence="1" id="KW-0175">Coiled coil</keyword>
<evidence type="ECO:0000256" key="1">
    <source>
        <dbReference type="SAM" id="Coils"/>
    </source>
</evidence>
<sequence>MNTIESSENIYSFFDDLVTLTTNLKEFVEKYEQALKKIMEKESDEDFKFEHKYLIVSTRNGFNKFKNEWGQILDHFILSRWKQEVNKFRIMDSKYLRQDDGDQELETLRLTHMCQ</sequence>
<dbReference type="InParanoid" id="V4UL18"/>
<dbReference type="AlphaFoldDB" id="V4UL18"/>
<accession>V4UL18</accession>
<reference evidence="2 3" key="1">
    <citation type="submission" date="2013-10" db="EMBL/GenBank/DDBJ databases">
        <authorList>
            <consortium name="International Citrus Genome Consortium"/>
            <person name="Jenkins J."/>
            <person name="Schmutz J."/>
            <person name="Prochnik S."/>
            <person name="Rokhsar D."/>
            <person name="Gmitter F."/>
            <person name="Ollitrault P."/>
            <person name="Machado M."/>
            <person name="Talon M."/>
            <person name="Wincker P."/>
            <person name="Jaillon O."/>
            <person name="Morgante M."/>
        </authorList>
    </citation>
    <scope>NUCLEOTIDE SEQUENCE</scope>
    <source>
        <strain evidence="3">cv. Clemenules</strain>
    </source>
</reference>
<keyword evidence="3" id="KW-1185">Reference proteome</keyword>
<organism evidence="2 3">
    <name type="scientific">Citrus clementina</name>
    <name type="common">Clementine</name>
    <name type="synonym">Citrus deliciosa x Citrus sinensis</name>
    <dbReference type="NCBI Taxonomy" id="85681"/>
    <lineage>
        <taxon>Eukaryota</taxon>
        <taxon>Viridiplantae</taxon>
        <taxon>Streptophyta</taxon>
        <taxon>Embryophyta</taxon>
        <taxon>Tracheophyta</taxon>
        <taxon>Spermatophyta</taxon>
        <taxon>Magnoliopsida</taxon>
        <taxon>eudicotyledons</taxon>
        <taxon>Gunneridae</taxon>
        <taxon>Pentapetalae</taxon>
        <taxon>rosids</taxon>
        <taxon>malvids</taxon>
        <taxon>Sapindales</taxon>
        <taxon>Rutaceae</taxon>
        <taxon>Aurantioideae</taxon>
        <taxon>Citrus</taxon>
    </lineage>
</organism>
<name>V4UL18_CITCL</name>
<evidence type="ECO:0000313" key="3">
    <source>
        <dbReference type="Proteomes" id="UP000030687"/>
    </source>
</evidence>
<evidence type="ECO:0000313" key="2">
    <source>
        <dbReference type="EMBL" id="ESR64950.1"/>
    </source>
</evidence>
<dbReference type="Gramene" id="ESR64950">
    <property type="protein sequence ID" value="ESR64950"/>
    <property type="gene ID" value="CICLE_v10010189mg"/>
</dbReference>
<feature type="coiled-coil region" evidence="1">
    <location>
        <begin position="17"/>
        <end position="44"/>
    </location>
</feature>
<protein>
    <recommendedName>
        <fullName evidence="4">Protein FAR1-RELATED SEQUENCE</fullName>
    </recommendedName>
</protein>
<evidence type="ECO:0008006" key="4">
    <source>
        <dbReference type="Google" id="ProtNLM"/>
    </source>
</evidence>
<dbReference type="EMBL" id="KI535697">
    <property type="protein sequence ID" value="ESR64950.1"/>
    <property type="molecule type" value="Genomic_DNA"/>
</dbReference>
<gene>
    <name evidence="2" type="ORF">CICLE_v10010189mg</name>
</gene>
<dbReference type="OMA" id="KFRIMDS"/>